<proteinExistence type="predicted"/>
<evidence type="ECO:0000256" key="2">
    <source>
        <dbReference type="ARBA" id="ARBA00004141"/>
    </source>
</evidence>
<dbReference type="InterPro" id="IPR036890">
    <property type="entry name" value="HATPase_C_sf"/>
</dbReference>
<dbReference type="SUPFAM" id="SSF55874">
    <property type="entry name" value="ATPase domain of HSP90 chaperone/DNA topoisomerase II/histidine kinase"/>
    <property type="match status" value="1"/>
</dbReference>
<dbReference type="InterPro" id="IPR005467">
    <property type="entry name" value="His_kinase_dom"/>
</dbReference>
<feature type="transmembrane region" description="Helical" evidence="11">
    <location>
        <begin position="152"/>
        <end position="173"/>
    </location>
</feature>
<keyword evidence="4" id="KW-0597">Phosphoprotein</keyword>
<dbReference type="GO" id="GO:0005886">
    <property type="term" value="C:plasma membrane"/>
    <property type="evidence" value="ECO:0007669"/>
    <property type="project" value="TreeGrafter"/>
</dbReference>
<evidence type="ECO:0000256" key="4">
    <source>
        <dbReference type="ARBA" id="ARBA00022553"/>
    </source>
</evidence>
<dbReference type="GO" id="GO:0000155">
    <property type="term" value="F:phosphorelay sensor kinase activity"/>
    <property type="evidence" value="ECO:0007669"/>
    <property type="project" value="InterPro"/>
</dbReference>
<feature type="transmembrane region" description="Helical" evidence="11">
    <location>
        <begin position="12"/>
        <end position="36"/>
    </location>
</feature>
<dbReference type="InterPro" id="IPR036097">
    <property type="entry name" value="HisK_dim/P_sf"/>
</dbReference>
<evidence type="ECO:0000256" key="5">
    <source>
        <dbReference type="ARBA" id="ARBA00022679"/>
    </source>
</evidence>
<dbReference type="PANTHER" id="PTHR45436">
    <property type="entry name" value="SENSOR HISTIDINE KINASE YKOH"/>
    <property type="match status" value="1"/>
</dbReference>
<accession>A0A2S0PD84</accession>
<dbReference type="Pfam" id="PF00512">
    <property type="entry name" value="HisKA"/>
    <property type="match status" value="1"/>
</dbReference>
<dbReference type="PROSITE" id="PS50109">
    <property type="entry name" value="HIS_KIN"/>
    <property type="match status" value="1"/>
</dbReference>
<comment type="subcellular location">
    <subcellularLocation>
        <location evidence="2">Membrane</location>
        <topology evidence="2">Multi-pass membrane protein</topology>
    </subcellularLocation>
</comment>
<keyword evidence="7 13" id="KW-0418">Kinase</keyword>
<evidence type="ECO:0000256" key="8">
    <source>
        <dbReference type="ARBA" id="ARBA00022989"/>
    </source>
</evidence>
<evidence type="ECO:0000256" key="1">
    <source>
        <dbReference type="ARBA" id="ARBA00000085"/>
    </source>
</evidence>
<keyword evidence="10 11" id="KW-0472">Membrane</keyword>
<evidence type="ECO:0000259" key="12">
    <source>
        <dbReference type="PROSITE" id="PS50109"/>
    </source>
</evidence>
<dbReference type="SMART" id="SM00387">
    <property type="entry name" value="HATPase_c"/>
    <property type="match status" value="1"/>
</dbReference>
<dbReference type="InterPro" id="IPR003594">
    <property type="entry name" value="HATPase_dom"/>
</dbReference>
<name>A0A2S0PD84_9NEIS</name>
<dbReference type="KEGG" id="maer:DAI18_15150"/>
<evidence type="ECO:0000313" key="14">
    <source>
        <dbReference type="Proteomes" id="UP000244173"/>
    </source>
</evidence>
<evidence type="ECO:0000256" key="3">
    <source>
        <dbReference type="ARBA" id="ARBA00012438"/>
    </source>
</evidence>
<keyword evidence="5" id="KW-0808">Transferase</keyword>
<dbReference type="SMART" id="SM00388">
    <property type="entry name" value="HisKA"/>
    <property type="match status" value="1"/>
</dbReference>
<dbReference type="InterPro" id="IPR050428">
    <property type="entry name" value="TCS_sensor_his_kinase"/>
</dbReference>
<keyword evidence="6 11" id="KW-0812">Transmembrane</keyword>
<dbReference type="Pfam" id="PF02518">
    <property type="entry name" value="HATPase_c"/>
    <property type="match status" value="1"/>
</dbReference>
<evidence type="ECO:0000256" key="10">
    <source>
        <dbReference type="ARBA" id="ARBA00023136"/>
    </source>
</evidence>
<evidence type="ECO:0000256" key="11">
    <source>
        <dbReference type="SAM" id="Phobius"/>
    </source>
</evidence>
<sequence>MRRSEVRSLHRHLQLWVLGALSLGALLLLFSVYLFLLEELNEVFDENLKQVALAVATYPYQPNTEHLRQPIRLAPILEAHQQFDFVTQAWAADGTRIFSTEPDVHIPLRHSDGISTTFLGWEQWRIYTIVTERGVAQAAQRVSLRSDVAVEVAIKLIAILILLVLLIAVLLYVSLRRGLYPLQQTADEVAARSAASLTPLPLDELPHEVHPLVSAINSLMARLDQVLDRQRCFIADAAHELRTPITAMKLQLRLLQQAHSAGDRQAAGEDLAAGVARAGHLVNQLLDLSRLEPDGGSLRLETVDLAELARSVVAMASAQAVQAGIDLGAEVREPVTLQADPQQLRILLNNLVDNALHHTPPGGRVDVAAERVDGCPQLVVRDTGCGIPVDERERVLDRFYRVAHSQQTIGSGLGLAIVKTIATLHQASLHLDSGTDGIGLCVSVRFPPA</sequence>
<feature type="domain" description="Histidine kinase" evidence="12">
    <location>
        <begin position="236"/>
        <end position="449"/>
    </location>
</feature>
<dbReference type="STRING" id="1122240.GCA_000620105_02053"/>
<dbReference type="CDD" id="cd00075">
    <property type="entry name" value="HATPase"/>
    <property type="match status" value="1"/>
</dbReference>
<evidence type="ECO:0000313" key="13">
    <source>
        <dbReference type="EMBL" id="AVY95227.1"/>
    </source>
</evidence>
<protein>
    <recommendedName>
        <fullName evidence="3">histidine kinase</fullName>
        <ecNumber evidence="3">2.7.13.3</ecNumber>
    </recommendedName>
</protein>
<keyword evidence="8 11" id="KW-1133">Transmembrane helix</keyword>
<evidence type="ECO:0000256" key="6">
    <source>
        <dbReference type="ARBA" id="ARBA00022692"/>
    </source>
</evidence>
<keyword evidence="9" id="KW-0902">Two-component regulatory system</keyword>
<dbReference type="Gene3D" id="1.10.287.130">
    <property type="match status" value="1"/>
</dbReference>
<keyword evidence="14" id="KW-1185">Reference proteome</keyword>
<evidence type="ECO:0000256" key="9">
    <source>
        <dbReference type="ARBA" id="ARBA00023012"/>
    </source>
</evidence>
<dbReference type="SUPFAM" id="SSF47384">
    <property type="entry name" value="Homodimeric domain of signal transducing histidine kinase"/>
    <property type="match status" value="1"/>
</dbReference>
<dbReference type="PANTHER" id="PTHR45436:SF15">
    <property type="entry name" value="SENSOR HISTIDINE KINASE CUSS"/>
    <property type="match status" value="1"/>
</dbReference>
<dbReference type="CDD" id="cd00082">
    <property type="entry name" value="HisKA"/>
    <property type="match status" value="1"/>
</dbReference>
<dbReference type="EC" id="2.7.13.3" evidence="3"/>
<reference evidence="13 14" key="1">
    <citation type="submission" date="2018-04" db="EMBL/GenBank/DDBJ databases">
        <title>Denitrifier Microvirgula.</title>
        <authorList>
            <person name="Anderson E."/>
            <person name="Jang J."/>
            <person name="Ishii S."/>
        </authorList>
    </citation>
    <scope>NUCLEOTIDE SEQUENCE [LARGE SCALE GENOMIC DNA]</scope>
    <source>
        <strain evidence="13 14">BE2.4</strain>
    </source>
</reference>
<dbReference type="AlphaFoldDB" id="A0A2S0PD84"/>
<comment type="catalytic activity">
    <reaction evidence="1">
        <text>ATP + protein L-histidine = ADP + protein N-phospho-L-histidine.</text>
        <dbReference type="EC" id="2.7.13.3"/>
    </reaction>
</comment>
<dbReference type="InterPro" id="IPR003661">
    <property type="entry name" value="HisK_dim/P_dom"/>
</dbReference>
<dbReference type="EMBL" id="CP028519">
    <property type="protein sequence ID" value="AVY95227.1"/>
    <property type="molecule type" value="Genomic_DNA"/>
</dbReference>
<gene>
    <name evidence="13" type="ORF">DAI18_15150</name>
</gene>
<dbReference type="Gene3D" id="3.30.565.10">
    <property type="entry name" value="Histidine kinase-like ATPase, C-terminal domain"/>
    <property type="match status" value="1"/>
</dbReference>
<organism evidence="13 14">
    <name type="scientific">Microvirgula aerodenitrificans</name>
    <dbReference type="NCBI Taxonomy" id="57480"/>
    <lineage>
        <taxon>Bacteria</taxon>
        <taxon>Pseudomonadati</taxon>
        <taxon>Pseudomonadota</taxon>
        <taxon>Betaproteobacteria</taxon>
        <taxon>Neisseriales</taxon>
        <taxon>Aquaspirillaceae</taxon>
        <taxon>Microvirgula</taxon>
    </lineage>
</organism>
<evidence type="ECO:0000256" key="7">
    <source>
        <dbReference type="ARBA" id="ARBA00022777"/>
    </source>
</evidence>
<dbReference type="Proteomes" id="UP000244173">
    <property type="component" value="Chromosome"/>
</dbReference>